<keyword evidence="3 7" id="KW-0812">Transmembrane</keyword>
<evidence type="ECO:0000256" key="2">
    <source>
        <dbReference type="ARBA" id="ARBA00022448"/>
    </source>
</evidence>
<dbReference type="PRINTS" id="PR01036">
    <property type="entry name" value="TCRTETB"/>
</dbReference>
<dbReference type="InterPro" id="IPR005829">
    <property type="entry name" value="Sugar_transporter_CS"/>
</dbReference>
<evidence type="ECO:0000256" key="1">
    <source>
        <dbReference type="ARBA" id="ARBA00004651"/>
    </source>
</evidence>
<dbReference type="PANTHER" id="PTHR42718:SF9">
    <property type="entry name" value="MAJOR FACILITATOR SUPERFAMILY MULTIDRUG TRANSPORTER MFSC"/>
    <property type="match status" value="1"/>
</dbReference>
<feature type="region of interest" description="Disordered" evidence="6">
    <location>
        <begin position="1"/>
        <end position="26"/>
    </location>
</feature>
<dbReference type="PROSITE" id="PS00216">
    <property type="entry name" value="SUGAR_TRANSPORT_1"/>
    <property type="match status" value="1"/>
</dbReference>
<evidence type="ECO:0000256" key="3">
    <source>
        <dbReference type="ARBA" id="ARBA00022692"/>
    </source>
</evidence>
<dbReference type="Proteomes" id="UP001499924">
    <property type="component" value="Unassembled WGS sequence"/>
</dbReference>
<dbReference type="PROSITE" id="PS50850">
    <property type="entry name" value="MFS"/>
    <property type="match status" value="1"/>
</dbReference>
<evidence type="ECO:0000313" key="10">
    <source>
        <dbReference type="Proteomes" id="UP001499924"/>
    </source>
</evidence>
<evidence type="ECO:0000259" key="8">
    <source>
        <dbReference type="PROSITE" id="PS50850"/>
    </source>
</evidence>
<evidence type="ECO:0000256" key="4">
    <source>
        <dbReference type="ARBA" id="ARBA00022989"/>
    </source>
</evidence>
<dbReference type="InterPro" id="IPR020846">
    <property type="entry name" value="MFS_dom"/>
</dbReference>
<sequence length="479" mass="47982">MPETSTGSAPATRATSAEPLASGATSPPPAGRGWLLAALLGATVLGTISNNIVNVPLRQIIADFDAPVTQGVLVAAASVLVLAVAMPLTGWISDRLGRRRTLVIALCVLLVGTIGAATAPNLALMVVSRGLQGLGCAAVPVAVMGTLARSFAPQHRNRVMGAWGAANGIGQAIGPPVGGLVADAFGWRAIFGALIPVTLGVLILTLRVVPRDAGHSTRIDGVGAGSLTVGVALLMTAATAAPQPGVPGWLPLAGVVLGLASLVVFVIAGLRRRAPFIDPRLLLETRWLRSATGVFVQQSSLAAVLVAVPLYLTGVAGLSVSVTGLLVFSLPLVWAVAAPLVGLLADRVGPRPVLRTGLALLAAVDVGLAIVLGAGITRLAPVIVLMLAAGTAIALVQTPALTGATRSPAGQRGAGLGLFNMMRFVGAATGTAGVAAAWPDGLLWLFGACAAVAVGGLVLSFLGREIPDAPEPVTVVRPG</sequence>
<feature type="transmembrane region" description="Helical" evidence="7">
    <location>
        <begin position="382"/>
        <end position="404"/>
    </location>
</feature>
<dbReference type="Pfam" id="PF07690">
    <property type="entry name" value="MFS_1"/>
    <property type="match status" value="1"/>
</dbReference>
<evidence type="ECO:0000256" key="5">
    <source>
        <dbReference type="ARBA" id="ARBA00023136"/>
    </source>
</evidence>
<feature type="transmembrane region" description="Helical" evidence="7">
    <location>
        <begin position="103"/>
        <end position="124"/>
    </location>
</feature>
<feature type="transmembrane region" description="Helical" evidence="7">
    <location>
        <begin position="130"/>
        <end position="148"/>
    </location>
</feature>
<dbReference type="Gene3D" id="1.20.1250.20">
    <property type="entry name" value="MFS general substrate transporter like domains"/>
    <property type="match status" value="1"/>
</dbReference>
<dbReference type="InterPro" id="IPR011701">
    <property type="entry name" value="MFS"/>
</dbReference>
<feature type="transmembrane region" description="Helical" evidence="7">
    <location>
        <begin position="291"/>
        <end position="312"/>
    </location>
</feature>
<comment type="subcellular location">
    <subcellularLocation>
        <location evidence="1">Cell membrane</location>
        <topology evidence="1">Multi-pass membrane protein</topology>
    </subcellularLocation>
</comment>
<feature type="transmembrane region" description="Helical" evidence="7">
    <location>
        <begin position="187"/>
        <end position="209"/>
    </location>
</feature>
<feature type="domain" description="Major facilitator superfamily (MFS) profile" evidence="8">
    <location>
        <begin position="35"/>
        <end position="468"/>
    </location>
</feature>
<organism evidence="9 10">
    <name type="scientific">Blastococcus jejuensis</name>
    <dbReference type="NCBI Taxonomy" id="351224"/>
    <lineage>
        <taxon>Bacteria</taxon>
        <taxon>Bacillati</taxon>
        <taxon>Actinomycetota</taxon>
        <taxon>Actinomycetes</taxon>
        <taxon>Geodermatophilales</taxon>
        <taxon>Geodermatophilaceae</taxon>
        <taxon>Blastococcus</taxon>
    </lineage>
</organism>
<feature type="transmembrane region" description="Helical" evidence="7">
    <location>
        <begin position="357"/>
        <end position="376"/>
    </location>
</feature>
<feature type="transmembrane region" description="Helical" evidence="7">
    <location>
        <begin position="416"/>
        <end position="436"/>
    </location>
</feature>
<reference evidence="10" key="1">
    <citation type="journal article" date="2019" name="Int. J. Syst. Evol. Microbiol.">
        <title>The Global Catalogue of Microorganisms (GCM) 10K type strain sequencing project: providing services to taxonomists for standard genome sequencing and annotation.</title>
        <authorList>
            <consortium name="The Broad Institute Genomics Platform"/>
            <consortium name="The Broad Institute Genome Sequencing Center for Infectious Disease"/>
            <person name="Wu L."/>
            <person name="Ma J."/>
        </authorList>
    </citation>
    <scope>NUCLEOTIDE SEQUENCE [LARGE SCALE GENOMIC DNA]</scope>
    <source>
        <strain evidence="10">JCM 15614</strain>
    </source>
</reference>
<dbReference type="Gene3D" id="1.20.1720.10">
    <property type="entry name" value="Multidrug resistance protein D"/>
    <property type="match status" value="1"/>
</dbReference>
<comment type="caution">
    <text evidence="9">The sequence shown here is derived from an EMBL/GenBank/DDBJ whole genome shotgun (WGS) entry which is preliminary data.</text>
</comment>
<dbReference type="PANTHER" id="PTHR42718">
    <property type="entry name" value="MAJOR FACILITATOR SUPERFAMILY MULTIDRUG TRANSPORTER MFSC"/>
    <property type="match status" value="1"/>
</dbReference>
<keyword evidence="10" id="KW-1185">Reference proteome</keyword>
<feature type="compositionally biased region" description="Polar residues" evidence="6">
    <location>
        <begin position="1"/>
        <end position="15"/>
    </location>
</feature>
<evidence type="ECO:0000256" key="7">
    <source>
        <dbReference type="SAM" id="Phobius"/>
    </source>
</evidence>
<gene>
    <name evidence="9" type="ORF">GCM10010531_07980</name>
</gene>
<keyword evidence="2" id="KW-0813">Transport</keyword>
<feature type="transmembrane region" description="Helical" evidence="7">
    <location>
        <begin position="221"/>
        <end position="242"/>
    </location>
</feature>
<keyword evidence="4 7" id="KW-1133">Transmembrane helix</keyword>
<protein>
    <submittedName>
        <fullName evidence="9">MFS transporter</fullName>
    </submittedName>
</protein>
<dbReference type="InterPro" id="IPR036259">
    <property type="entry name" value="MFS_trans_sf"/>
</dbReference>
<keyword evidence="5 7" id="KW-0472">Membrane</keyword>
<feature type="transmembrane region" description="Helical" evidence="7">
    <location>
        <begin position="72"/>
        <end position="91"/>
    </location>
</feature>
<dbReference type="EMBL" id="BAAAVV010000002">
    <property type="protein sequence ID" value="GAA3159011.1"/>
    <property type="molecule type" value="Genomic_DNA"/>
</dbReference>
<accession>A0ABP6NWL8</accession>
<name>A0ABP6NWL8_9ACTN</name>
<evidence type="ECO:0000256" key="6">
    <source>
        <dbReference type="SAM" id="MobiDB-lite"/>
    </source>
</evidence>
<feature type="transmembrane region" description="Helical" evidence="7">
    <location>
        <begin position="34"/>
        <end position="52"/>
    </location>
</feature>
<feature type="transmembrane region" description="Helical" evidence="7">
    <location>
        <begin position="442"/>
        <end position="462"/>
    </location>
</feature>
<proteinExistence type="predicted"/>
<feature type="transmembrane region" description="Helical" evidence="7">
    <location>
        <begin position="324"/>
        <end position="345"/>
    </location>
</feature>
<dbReference type="SUPFAM" id="SSF103473">
    <property type="entry name" value="MFS general substrate transporter"/>
    <property type="match status" value="1"/>
</dbReference>
<feature type="transmembrane region" description="Helical" evidence="7">
    <location>
        <begin position="248"/>
        <end position="270"/>
    </location>
</feature>
<evidence type="ECO:0000313" key="9">
    <source>
        <dbReference type="EMBL" id="GAA3159011.1"/>
    </source>
</evidence>